<gene>
    <name evidence="1" type="ORF">Ahy_B03g068132</name>
</gene>
<proteinExistence type="predicted"/>
<dbReference type="EMBL" id="SDMP01000013">
    <property type="protein sequence ID" value="RYR22839.1"/>
    <property type="molecule type" value="Genomic_DNA"/>
</dbReference>
<dbReference type="Proteomes" id="UP000289738">
    <property type="component" value="Chromosome B03"/>
</dbReference>
<organism evidence="1 2">
    <name type="scientific">Arachis hypogaea</name>
    <name type="common">Peanut</name>
    <dbReference type="NCBI Taxonomy" id="3818"/>
    <lineage>
        <taxon>Eukaryota</taxon>
        <taxon>Viridiplantae</taxon>
        <taxon>Streptophyta</taxon>
        <taxon>Embryophyta</taxon>
        <taxon>Tracheophyta</taxon>
        <taxon>Spermatophyta</taxon>
        <taxon>Magnoliopsida</taxon>
        <taxon>eudicotyledons</taxon>
        <taxon>Gunneridae</taxon>
        <taxon>Pentapetalae</taxon>
        <taxon>rosids</taxon>
        <taxon>fabids</taxon>
        <taxon>Fabales</taxon>
        <taxon>Fabaceae</taxon>
        <taxon>Papilionoideae</taxon>
        <taxon>50 kb inversion clade</taxon>
        <taxon>dalbergioids sensu lato</taxon>
        <taxon>Dalbergieae</taxon>
        <taxon>Pterocarpus clade</taxon>
        <taxon>Arachis</taxon>
    </lineage>
</organism>
<reference evidence="1 2" key="1">
    <citation type="submission" date="2019-01" db="EMBL/GenBank/DDBJ databases">
        <title>Sequencing of cultivated peanut Arachis hypogaea provides insights into genome evolution and oil improvement.</title>
        <authorList>
            <person name="Chen X."/>
        </authorList>
    </citation>
    <scope>NUCLEOTIDE SEQUENCE [LARGE SCALE GENOMIC DNA]</scope>
    <source>
        <strain evidence="2">cv. Fuhuasheng</strain>
        <tissue evidence="1">Leaves</tissue>
    </source>
</reference>
<evidence type="ECO:0000313" key="1">
    <source>
        <dbReference type="EMBL" id="RYR22839.1"/>
    </source>
</evidence>
<evidence type="ECO:0000313" key="2">
    <source>
        <dbReference type="Proteomes" id="UP000289738"/>
    </source>
</evidence>
<accession>A0A445A8V0</accession>
<sequence length="78" mass="8831">MTLQFPVEEVAHFLSKKEADSIPFSISQDSPQAKECSHKRLGFTPCYNLSTTSLDQRKSTTFTQLVHLQGLLCRITPF</sequence>
<keyword evidence="2" id="KW-1185">Reference proteome</keyword>
<dbReference type="AlphaFoldDB" id="A0A445A8V0"/>
<name>A0A445A8V0_ARAHY</name>
<comment type="caution">
    <text evidence="1">The sequence shown here is derived from an EMBL/GenBank/DDBJ whole genome shotgun (WGS) entry which is preliminary data.</text>
</comment>
<protein>
    <submittedName>
        <fullName evidence="1">Uncharacterized protein</fullName>
    </submittedName>
</protein>